<evidence type="ECO:0000313" key="2">
    <source>
        <dbReference type="Proteomes" id="UP000006787"/>
    </source>
</evidence>
<dbReference type="PATRIC" id="fig|1231377.3.peg.1930"/>
<dbReference type="RefSeq" id="WP_003136560.1">
    <property type="nucleotide sequence ID" value="NZ_AMQS01000034.1"/>
</dbReference>
<comment type="caution">
    <text evidence="1">The sequence shown here is derived from an EMBL/GenBank/DDBJ whole genome shotgun (WGS) entry which is preliminary data.</text>
</comment>
<accession>K2NT06</accession>
<dbReference type="AlphaFoldDB" id="K2NT06"/>
<organism evidence="1 2">
    <name type="scientific">Lactococcus garvieae DCC43</name>
    <dbReference type="NCBI Taxonomy" id="1231377"/>
    <lineage>
        <taxon>Bacteria</taxon>
        <taxon>Bacillati</taxon>
        <taxon>Bacillota</taxon>
        <taxon>Bacilli</taxon>
        <taxon>Lactobacillales</taxon>
        <taxon>Streptococcaceae</taxon>
        <taxon>Lactococcus</taxon>
    </lineage>
</organism>
<dbReference type="Proteomes" id="UP000006787">
    <property type="component" value="Unassembled WGS sequence"/>
</dbReference>
<dbReference type="eggNOG" id="ENOG5032MV9">
    <property type="taxonomic scope" value="Bacteria"/>
</dbReference>
<dbReference type="EMBL" id="AMQS01000034">
    <property type="protein sequence ID" value="EKF50718.1"/>
    <property type="molecule type" value="Genomic_DNA"/>
</dbReference>
<evidence type="ECO:0000313" key="1">
    <source>
        <dbReference type="EMBL" id="EKF50718.1"/>
    </source>
</evidence>
<reference evidence="1 2" key="1">
    <citation type="journal article" date="2012" name="J. Bacteriol.">
        <title>Genome Sequence of the Bacteriocin-Producing Strain Lactococcus garvieae DCC43.</title>
        <authorList>
            <person name="Gabrielsen C."/>
            <person name="Brede D.A."/>
            <person name="Hernandez P.E."/>
            <person name="Nes I.F."/>
            <person name="Diep D.B."/>
        </authorList>
    </citation>
    <scope>NUCLEOTIDE SEQUENCE [LARGE SCALE GENOMIC DNA]</scope>
    <source>
        <strain evidence="1 2">DCC43</strain>
    </source>
</reference>
<name>K2NT06_9LACT</name>
<proteinExistence type="predicted"/>
<sequence length="122" mass="13753">MASVSIKGADALKKALQKNLKLEAAKKVVKNNSDQLHNALVRNTRKGVVFSKGYSMEQINQDIASRMPEYKDGGLSSEQGTAKDYAPYLINGTRFMEAEDFMKEPFETQQEKFKSDMEKLVK</sequence>
<evidence type="ECO:0008006" key="3">
    <source>
        <dbReference type="Google" id="ProtNLM"/>
    </source>
</evidence>
<dbReference type="InterPro" id="IPR010064">
    <property type="entry name" value="HK97-gp10_tail"/>
</dbReference>
<dbReference type="NCBIfam" id="TIGR01725">
    <property type="entry name" value="phge_HK97_gp10"/>
    <property type="match status" value="1"/>
</dbReference>
<gene>
    <name evidence="1" type="ORF">C426_1949</name>
</gene>
<protein>
    <recommendedName>
        <fullName evidence="3">Phage protein</fullName>
    </recommendedName>
</protein>